<accession>A0A7S0AIT7</accession>
<evidence type="ECO:0000259" key="10">
    <source>
        <dbReference type="Pfam" id="PF02770"/>
    </source>
</evidence>
<evidence type="ECO:0000256" key="4">
    <source>
        <dbReference type="ARBA" id="ARBA00022827"/>
    </source>
</evidence>
<reference evidence="12" key="1">
    <citation type="submission" date="2021-01" db="EMBL/GenBank/DDBJ databases">
        <authorList>
            <person name="Corre E."/>
            <person name="Pelletier E."/>
            <person name="Niang G."/>
            <person name="Scheremetjew M."/>
            <person name="Finn R."/>
            <person name="Kale V."/>
            <person name="Holt S."/>
            <person name="Cochrane G."/>
            <person name="Meng A."/>
            <person name="Brown T."/>
            <person name="Cohen L."/>
        </authorList>
    </citation>
    <scope>NUCLEOTIDE SEQUENCE</scope>
    <source>
        <strain evidence="12">Pbaha01</strain>
    </source>
</reference>
<evidence type="ECO:0000256" key="5">
    <source>
        <dbReference type="ARBA" id="ARBA00023002"/>
    </source>
</evidence>
<feature type="compositionally biased region" description="Polar residues" evidence="8">
    <location>
        <begin position="1"/>
        <end position="19"/>
    </location>
</feature>
<feature type="domain" description="Acyl-CoA dehydrogenase/oxidase C-terminal" evidence="9">
    <location>
        <begin position="343"/>
        <end position="484"/>
    </location>
</feature>
<evidence type="ECO:0000313" key="12">
    <source>
        <dbReference type="EMBL" id="CAD8365245.1"/>
    </source>
</evidence>
<feature type="domain" description="Acyl-CoA oxidase/dehydrogenase middle" evidence="10">
    <location>
        <begin position="227"/>
        <end position="325"/>
    </location>
</feature>
<dbReference type="InterPro" id="IPR009100">
    <property type="entry name" value="AcylCoA_DH/oxidase_NM_dom_sf"/>
</dbReference>
<dbReference type="Pfam" id="PF02770">
    <property type="entry name" value="Acyl-CoA_dh_M"/>
    <property type="match status" value="1"/>
</dbReference>
<dbReference type="Pfam" id="PF02771">
    <property type="entry name" value="Acyl-CoA_dh_N"/>
    <property type="match status" value="1"/>
</dbReference>
<feature type="region of interest" description="Disordered" evidence="8">
    <location>
        <begin position="1"/>
        <end position="22"/>
    </location>
</feature>
<dbReference type="GO" id="GO:0050660">
    <property type="term" value="F:flavin adenine dinucleotide binding"/>
    <property type="evidence" value="ECO:0007669"/>
    <property type="project" value="InterPro"/>
</dbReference>
<dbReference type="Gene3D" id="2.40.110.10">
    <property type="entry name" value="Butyryl-CoA Dehydrogenase, subunit A, domain 2"/>
    <property type="match status" value="1"/>
</dbReference>
<dbReference type="GO" id="GO:0008470">
    <property type="term" value="F:3-methylbutanoyl-CoA dehydrogenase activity"/>
    <property type="evidence" value="ECO:0007669"/>
    <property type="project" value="TreeGrafter"/>
</dbReference>
<evidence type="ECO:0008006" key="13">
    <source>
        <dbReference type="Google" id="ProtNLM"/>
    </source>
</evidence>
<dbReference type="EMBL" id="HBEG01028426">
    <property type="protein sequence ID" value="CAD8365245.1"/>
    <property type="molecule type" value="Transcribed_RNA"/>
</dbReference>
<keyword evidence="3 7" id="KW-0285">Flavoprotein</keyword>
<comment type="similarity">
    <text evidence="2 7">Belongs to the acyl-CoA dehydrogenase family.</text>
</comment>
<dbReference type="FunFam" id="1.10.540.10:FF:000002">
    <property type="entry name" value="Acyl-CoA dehydrogenase FadE19"/>
    <property type="match status" value="1"/>
</dbReference>
<dbReference type="Gene3D" id="1.20.140.10">
    <property type="entry name" value="Butyryl-CoA Dehydrogenase, subunit A, domain 3"/>
    <property type="match status" value="1"/>
</dbReference>
<dbReference type="Gene3D" id="1.10.540.10">
    <property type="entry name" value="Acyl-CoA dehydrogenase/oxidase, N-terminal domain"/>
    <property type="match status" value="1"/>
</dbReference>
<dbReference type="AlphaFoldDB" id="A0A7S0AIT7"/>
<dbReference type="SUPFAM" id="SSF47203">
    <property type="entry name" value="Acyl-CoA dehydrogenase C-terminal domain-like"/>
    <property type="match status" value="1"/>
</dbReference>
<dbReference type="PANTHER" id="PTHR43884:SF12">
    <property type="entry name" value="ISOVALERYL-COA DEHYDROGENASE, MITOCHONDRIAL-RELATED"/>
    <property type="match status" value="1"/>
</dbReference>
<evidence type="ECO:0000256" key="7">
    <source>
        <dbReference type="RuleBase" id="RU362125"/>
    </source>
</evidence>
<protein>
    <recommendedName>
        <fullName evidence="13">Isovaleryl-CoA dehydrogenase</fullName>
    </recommendedName>
</protein>
<gene>
    <name evidence="12" type="ORF">PBAH0796_LOCUS17283</name>
</gene>
<keyword evidence="5 7" id="KW-0560">Oxidoreductase</keyword>
<dbReference type="InterPro" id="IPR037069">
    <property type="entry name" value="AcylCoA_DH/ox_N_sf"/>
</dbReference>
<dbReference type="InterPro" id="IPR046373">
    <property type="entry name" value="Acyl-CoA_Oxase/DH_mid-dom_sf"/>
</dbReference>
<name>A0A7S0AIT7_9DINO</name>
<evidence type="ECO:0000256" key="8">
    <source>
        <dbReference type="SAM" id="MobiDB-lite"/>
    </source>
</evidence>
<dbReference type="InterPro" id="IPR006091">
    <property type="entry name" value="Acyl-CoA_Oxase/DH_mid-dom"/>
</dbReference>
<dbReference type="InterPro" id="IPR006089">
    <property type="entry name" value="Acyl-CoA_DH_CS"/>
</dbReference>
<organism evidence="12">
    <name type="scientific">Pyrodinium bahamense</name>
    <dbReference type="NCBI Taxonomy" id="73915"/>
    <lineage>
        <taxon>Eukaryota</taxon>
        <taxon>Sar</taxon>
        <taxon>Alveolata</taxon>
        <taxon>Dinophyceae</taxon>
        <taxon>Gonyaulacales</taxon>
        <taxon>Pyrocystaceae</taxon>
        <taxon>Pyrodinium</taxon>
    </lineage>
</organism>
<dbReference type="InterPro" id="IPR013786">
    <property type="entry name" value="AcylCoA_DH/ox_N"/>
</dbReference>
<dbReference type="PROSITE" id="PS00073">
    <property type="entry name" value="ACYL_COA_DH_2"/>
    <property type="match status" value="1"/>
</dbReference>
<dbReference type="SUPFAM" id="SSF56645">
    <property type="entry name" value="Acyl-CoA dehydrogenase NM domain-like"/>
    <property type="match status" value="1"/>
</dbReference>
<dbReference type="InterPro" id="IPR009075">
    <property type="entry name" value="AcylCo_DH/oxidase_C"/>
</dbReference>
<dbReference type="PANTHER" id="PTHR43884">
    <property type="entry name" value="ACYL-COA DEHYDROGENASE"/>
    <property type="match status" value="1"/>
</dbReference>
<evidence type="ECO:0000259" key="11">
    <source>
        <dbReference type="Pfam" id="PF02771"/>
    </source>
</evidence>
<evidence type="ECO:0000256" key="3">
    <source>
        <dbReference type="ARBA" id="ARBA00022630"/>
    </source>
</evidence>
<keyword evidence="4 7" id="KW-0274">FAD</keyword>
<dbReference type="FunFam" id="1.20.140.10:FF:000001">
    <property type="entry name" value="Acyl-CoA dehydrogenase"/>
    <property type="match status" value="1"/>
</dbReference>
<dbReference type="GO" id="GO:0006552">
    <property type="term" value="P:L-leucine catabolic process"/>
    <property type="evidence" value="ECO:0007669"/>
    <property type="project" value="TreeGrafter"/>
</dbReference>
<comment type="cofactor">
    <cofactor evidence="1 7">
        <name>FAD</name>
        <dbReference type="ChEBI" id="CHEBI:57692"/>
    </cofactor>
</comment>
<dbReference type="InterPro" id="IPR036250">
    <property type="entry name" value="AcylCo_DH-like_C"/>
</dbReference>
<proteinExistence type="inferred from homology"/>
<evidence type="ECO:0000256" key="6">
    <source>
        <dbReference type="ARBA" id="ARBA00049552"/>
    </source>
</evidence>
<sequence>MAQAQCGRTPQQQCSSPGSPNAMMRSLRAARTLVTPRAIAPLAPRPGVALSLSSRTKASLAMHEPAPASPFQVPNVGDLPPLDTAPTSALSSAAAAVEEEATTASIFSPTPEHQALREMIRSFTEAEVEPQANEFNRNERMNLPLFRKLGELGLLGVTVPEEYGGSGMDATAAVIVHEELASSDPAFCLAFLAHSMLFVNNLAQNGNEAQKLKWLSAACDGSKVCGMCMSEPSVGTDVLGMKTTATKKGDEYVLNGAKMWITNGTIDGESTGDAYLVYAKTGKGPRDVSLFLVEKGMPGFSLGQKIHDKCGMRASMTAELVFQDCHVPATNLVGQENGAALCMMRNLEIERVALAAMSLGIARRCVEEMNKYARERQAFGSHLNAFGQIQRFIAESYAEYMAGRAYVYQTAKELKLESVGNGLDADGVKLFCGAMGKNVADRAIQVMGGYGYVGEYNVERLWRDSKLLEIGGGTNEAHHKNMVRDLSRKVDKLP</sequence>
<dbReference type="FunFam" id="2.40.110.10:FF:000002">
    <property type="entry name" value="Acyl-CoA dehydrogenase fadE12"/>
    <property type="match status" value="1"/>
</dbReference>
<evidence type="ECO:0000259" key="9">
    <source>
        <dbReference type="Pfam" id="PF00441"/>
    </source>
</evidence>
<comment type="catalytic activity">
    <reaction evidence="6">
        <text>(2S)-2-methylbutanoyl-CoA + oxidized [electron-transfer flavoprotein] + H(+) = (2E)-2-methylbut-2-enoyl-CoA + reduced [electron-transfer flavoprotein]</text>
        <dbReference type="Rhea" id="RHEA:48256"/>
        <dbReference type="Rhea" id="RHEA-COMP:10685"/>
        <dbReference type="Rhea" id="RHEA-COMP:10686"/>
        <dbReference type="ChEBI" id="CHEBI:15378"/>
        <dbReference type="ChEBI" id="CHEBI:57337"/>
        <dbReference type="ChEBI" id="CHEBI:57692"/>
        <dbReference type="ChEBI" id="CHEBI:58307"/>
        <dbReference type="ChEBI" id="CHEBI:88166"/>
    </reaction>
    <physiologicalReaction direction="left-to-right" evidence="6">
        <dbReference type="Rhea" id="RHEA:48257"/>
    </physiologicalReaction>
</comment>
<dbReference type="Pfam" id="PF00441">
    <property type="entry name" value="Acyl-CoA_dh_1"/>
    <property type="match status" value="1"/>
</dbReference>
<feature type="domain" description="Acyl-CoA dehydrogenase/oxidase N-terminal" evidence="11">
    <location>
        <begin position="110"/>
        <end position="221"/>
    </location>
</feature>
<evidence type="ECO:0000256" key="1">
    <source>
        <dbReference type="ARBA" id="ARBA00001974"/>
    </source>
</evidence>
<evidence type="ECO:0000256" key="2">
    <source>
        <dbReference type="ARBA" id="ARBA00009347"/>
    </source>
</evidence>